<dbReference type="AlphaFoldDB" id="A0A7Y9FGE3"/>
<dbReference type="Pfam" id="PF03795">
    <property type="entry name" value="YCII"/>
    <property type="match status" value="1"/>
</dbReference>
<feature type="region of interest" description="Disordered" evidence="2">
    <location>
        <begin position="109"/>
        <end position="148"/>
    </location>
</feature>
<reference evidence="5 6" key="1">
    <citation type="submission" date="2020-07" db="EMBL/GenBank/DDBJ databases">
        <title>Sequencing the genomes of 1000 actinobacteria strains.</title>
        <authorList>
            <person name="Klenk H.-P."/>
        </authorList>
    </citation>
    <scope>NUCLEOTIDE SEQUENCE [LARGE SCALE GENOMIC DNA]</scope>
    <source>
        <strain evidence="5 6">DSM 24482</strain>
    </source>
</reference>
<evidence type="ECO:0000256" key="2">
    <source>
        <dbReference type="SAM" id="MobiDB-lite"/>
    </source>
</evidence>
<comment type="similarity">
    <text evidence="1">Belongs to the YciI family.</text>
</comment>
<dbReference type="PANTHER" id="PTHR35174:SF3">
    <property type="entry name" value="BLL7171 PROTEIN"/>
    <property type="match status" value="1"/>
</dbReference>
<comment type="caution">
    <text evidence="5">The sequence shown here is derived from an EMBL/GenBank/DDBJ whole genome shotgun (WGS) entry which is preliminary data.</text>
</comment>
<proteinExistence type="inferred from homology"/>
<dbReference type="EMBL" id="BONN01000004">
    <property type="protein sequence ID" value="GIG32563.1"/>
    <property type="molecule type" value="Genomic_DNA"/>
</dbReference>
<gene>
    <name evidence="5" type="ORF">BKA21_002096</name>
    <name evidence="4" type="ORF">Col01nite_17220</name>
</gene>
<dbReference type="InterPro" id="IPR011008">
    <property type="entry name" value="Dimeric_a/b-barrel"/>
</dbReference>
<sequence>MPRYLIGVTFAPGDDPAPMDRWSAAETTAHLAHYDALNDELRASGELVSLTVLTLPDRARVVRSDGRATEVADGPFAEVHEWLAGFHVVDVADEARAVEIAARVSAVPGRGGEATRQPVHVRPFPTTAPTTAEEMDGWLADRGGSTGA</sequence>
<evidence type="ECO:0000313" key="5">
    <source>
        <dbReference type="EMBL" id="NYD86547.1"/>
    </source>
</evidence>
<protein>
    <recommendedName>
        <fullName evidence="3">YCII-related domain-containing protein</fullName>
    </recommendedName>
</protein>
<dbReference type="Proteomes" id="UP000577956">
    <property type="component" value="Unassembled WGS sequence"/>
</dbReference>
<evidence type="ECO:0000313" key="7">
    <source>
        <dbReference type="Proteomes" id="UP000618382"/>
    </source>
</evidence>
<accession>A0A7Y9FGE3</accession>
<dbReference type="Gene3D" id="3.30.70.1060">
    <property type="entry name" value="Dimeric alpha+beta barrel"/>
    <property type="match status" value="1"/>
</dbReference>
<dbReference type="RefSeq" id="WP_140458151.1">
    <property type="nucleotide sequence ID" value="NZ_BAABFI010000001.1"/>
</dbReference>
<evidence type="ECO:0000259" key="3">
    <source>
        <dbReference type="Pfam" id="PF03795"/>
    </source>
</evidence>
<name>A0A7Y9FGE3_9CELL</name>
<dbReference type="SUPFAM" id="SSF54909">
    <property type="entry name" value="Dimeric alpha+beta barrel"/>
    <property type="match status" value="1"/>
</dbReference>
<organism evidence="5 6">
    <name type="scientific">Cellulomonas oligotrophica</name>
    <dbReference type="NCBI Taxonomy" id="931536"/>
    <lineage>
        <taxon>Bacteria</taxon>
        <taxon>Bacillati</taxon>
        <taxon>Actinomycetota</taxon>
        <taxon>Actinomycetes</taxon>
        <taxon>Micrococcales</taxon>
        <taxon>Cellulomonadaceae</taxon>
        <taxon>Cellulomonas</taxon>
    </lineage>
</organism>
<evidence type="ECO:0000313" key="6">
    <source>
        <dbReference type="Proteomes" id="UP000577956"/>
    </source>
</evidence>
<dbReference type="Proteomes" id="UP000618382">
    <property type="component" value="Unassembled WGS sequence"/>
</dbReference>
<keyword evidence="7" id="KW-1185">Reference proteome</keyword>
<feature type="domain" description="YCII-related" evidence="3">
    <location>
        <begin position="25"/>
        <end position="107"/>
    </location>
</feature>
<dbReference type="InterPro" id="IPR005545">
    <property type="entry name" value="YCII"/>
</dbReference>
<reference evidence="4 7" key="2">
    <citation type="submission" date="2021-01" db="EMBL/GenBank/DDBJ databases">
        <title>Whole genome shotgun sequence of Cellulomonas oligotrophica NBRC 109435.</title>
        <authorList>
            <person name="Komaki H."/>
            <person name="Tamura T."/>
        </authorList>
    </citation>
    <scope>NUCLEOTIDE SEQUENCE [LARGE SCALE GENOMIC DNA]</scope>
    <source>
        <strain evidence="4 7">NBRC 109435</strain>
    </source>
</reference>
<evidence type="ECO:0000313" key="4">
    <source>
        <dbReference type="EMBL" id="GIG32563.1"/>
    </source>
</evidence>
<dbReference type="PANTHER" id="PTHR35174">
    <property type="entry name" value="BLL7171 PROTEIN-RELATED"/>
    <property type="match status" value="1"/>
</dbReference>
<dbReference type="EMBL" id="JACCBK010000001">
    <property type="protein sequence ID" value="NYD86547.1"/>
    <property type="molecule type" value="Genomic_DNA"/>
</dbReference>
<evidence type="ECO:0000256" key="1">
    <source>
        <dbReference type="ARBA" id="ARBA00007689"/>
    </source>
</evidence>